<dbReference type="GO" id="GO:0005524">
    <property type="term" value="F:ATP binding"/>
    <property type="evidence" value="ECO:0007669"/>
    <property type="project" value="InterPro"/>
</dbReference>
<comment type="subcellular location">
    <subcellularLocation>
        <location evidence="1">Membrane</location>
        <topology evidence="1">Multi-pass membrane protein</topology>
    </subcellularLocation>
</comment>
<feature type="transmembrane region" description="Helical" evidence="10">
    <location>
        <begin position="300"/>
        <end position="324"/>
    </location>
</feature>
<keyword evidence="5 10" id="KW-1133">Transmembrane helix</keyword>
<evidence type="ECO:0000256" key="5">
    <source>
        <dbReference type="ARBA" id="ARBA00022989"/>
    </source>
</evidence>
<feature type="transmembrane region" description="Helical" evidence="10">
    <location>
        <begin position="268"/>
        <end position="288"/>
    </location>
</feature>
<evidence type="ECO:0000256" key="10">
    <source>
        <dbReference type="SAM" id="Phobius"/>
    </source>
</evidence>
<dbReference type="GO" id="GO:0008233">
    <property type="term" value="F:peptidase activity"/>
    <property type="evidence" value="ECO:0007669"/>
    <property type="project" value="InterPro"/>
</dbReference>
<dbReference type="Pfam" id="PF03412">
    <property type="entry name" value="Peptidase_C39"/>
    <property type="match status" value="1"/>
</dbReference>
<dbReference type="GO" id="GO:0016491">
    <property type="term" value="F:oxidoreductase activity"/>
    <property type="evidence" value="ECO:0007669"/>
    <property type="project" value="UniProtKB-KW"/>
</dbReference>
<dbReference type="InterPro" id="IPR005074">
    <property type="entry name" value="Peptidase_C39"/>
</dbReference>
<dbReference type="STRING" id="477680.SAMN05421788_110124"/>
<dbReference type="GO" id="GO:0006508">
    <property type="term" value="P:proteolysis"/>
    <property type="evidence" value="ECO:0007669"/>
    <property type="project" value="InterPro"/>
</dbReference>
<dbReference type="PROSITE" id="PS50990">
    <property type="entry name" value="PEPTIDASE_C39"/>
    <property type="match status" value="1"/>
</dbReference>
<dbReference type="InterPro" id="IPR036249">
    <property type="entry name" value="Thioredoxin-like_sf"/>
</dbReference>
<reference evidence="13" key="1">
    <citation type="submission" date="2017-01" db="EMBL/GenBank/DDBJ databases">
        <authorList>
            <person name="Varghese N."/>
            <person name="Submissions S."/>
        </authorList>
    </citation>
    <scope>NUCLEOTIDE SEQUENCE [LARGE SCALE GENOMIC DNA]</scope>
    <source>
        <strain evidence="13">DSM 21054</strain>
    </source>
</reference>
<dbReference type="GO" id="GO:0048038">
    <property type="term" value="F:quinone binding"/>
    <property type="evidence" value="ECO:0007669"/>
    <property type="project" value="UniProtKB-KW"/>
</dbReference>
<dbReference type="AlphaFoldDB" id="A0A173MA34"/>
<comment type="similarity">
    <text evidence="2">Belongs to the VKOR family.</text>
</comment>
<evidence type="ECO:0000256" key="4">
    <source>
        <dbReference type="ARBA" id="ARBA00022719"/>
    </source>
</evidence>
<dbReference type="Gene3D" id="3.90.70.10">
    <property type="entry name" value="Cysteine proteinases"/>
    <property type="match status" value="1"/>
</dbReference>
<feature type="domain" description="Peptidase C39" evidence="11">
    <location>
        <begin position="4"/>
        <end position="127"/>
    </location>
</feature>
<dbReference type="InterPro" id="IPR038354">
    <property type="entry name" value="VKOR_sf"/>
</dbReference>
<keyword evidence="9" id="KW-0676">Redox-active center</keyword>
<keyword evidence="4" id="KW-0874">Quinone</keyword>
<evidence type="ECO:0000256" key="7">
    <source>
        <dbReference type="ARBA" id="ARBA00023136"/>
    </source>
</evidence>
<dbReference type="CDD" id="cd12921">
    <property type="entry name" value="VKOR_4"/>
    <property type="match status" value="1"/>
</dbReference>
<dbReference type="EMBL" id="FTOR01000010">
    <property type="protein sequence ID" value="SIT31282.1"/>
    <property type="molecule type" value="Genomic_DNA"/>
</dbReference>
<dbReference type="Pfam" id="PF13462">
    <property type="entry name" value="Thioredoxin_4"/>
    <property type="match status" value="1"/>
</dbReference>
<name>A0A173MA34_9BACT</name>
<evidence type="ECO:0000313" key="12">
    <source>
        <dbReference type="EMBL" id="SIT31282.1"/>
    </source>
</evidence>
<keyword evidence="13" id="KW-1185">Reference proteome</keyword>
<dbReference type="Proteomes" id="UP000186917">
    <property type="component" value="Unassembled WGS sequence"/>
</dbReference>
<evidence type="ECO:0000259" key="11">
    <source>
        <dbReference type="PROSITE" id="PS50990"/>
    </source>
</evidence>
<sequence>MIKDVFNGNEKAVSVIQKLLRLLKVPVTDSTISETLQNHPDYPSMLSLHDALHSWKIDTRIVRASIEDLDFYPLPFIADCNTKKGESYLLVTGVTENKITYYTDKQKPFVISRDEFLKIWSSITLFVEANEASGEKNYFESRKKERLSQNKLRLNIGIGLVMFILPIIAFSFGAASAGVTWGYSVLLSLKLAGLFFTSLLLWYEIDKVNPALQKLCTGGGKAMNCNAILNSKSSKLFSVISWSEIGFFYFSGSFLSMLIASLLPAENAFYIVSLLVLLNLCALPYTFFSIFYQWRVAKQWCLLCLSVQAVLALEFVTALSSGILSSSFVSITFKPFAAIPLLLVFATIGFWYLLKPLFIKVQNAKRSRRQFMRMKYNEEIFSTLLNKSKKIAYSTEGMGILLGNPAATNTIIKVCSPYCGPCANAHPEIEKLLENNNNLKVQIIFTASNDEDDFKAPPVRYLLAIAEKNNAEVTKKALDDWYQEGMLNFDAFAGKYPMNGELLRQASKLEAMDAWCDKVDIRYTPTFFINGNQLPAMYELKDLNYFLQ</sequence>
<accession>A0A173MA34</accession>
<protein>
    <submittedName>
        <fullName evidence="12">Peptidase C39 family protein</fullName>
    </submittedName>
</protein>
<feature type="transmembrane region" description="Helical" evidence="10">
    <location>
        <begin position="239"/>
        <end position="262"/>
    </location>
</feature>
<gene>
    <name evidence="12" type="ORF">SAMN05421788_110124</name>
</gene>
<evidence type="ECO:0000256" key="8">
    <source>
        <dbReference type="ARBA" id="ARBA00023157"/>
    </source>
</evidence>
<evidence type="ECO:0000256" key="3">
    <source>
        <dbReference type="ARBA" id="ARBA00022692"/>
    </source>
</evidence>
<evidence type="ECO:0000256" key="9">
    <source>
        <dbReference type="ARBA" id="ARBA00023284"/>
    </source>
</evidence>
<evidence type="ECO:0000256" key="1">
    <source>
        <dbReference type="ARBA" id="ARBA00004141"/>
    </source>
</evidence>
<dbReference type="KEGG" id="fln:FLA_0384"/>
<dbReference type="InterPro" id="IPR012336">
    <property type="entry name" value="Thioredoxin-like_fold"/>
</dbReference>
<evidence type="ECO:0000256" key="6">
    <source>
        <dbReference type="ARBA" id="ARBA00023002"/>
    </source>
</evidence>
<feature type="transmembrane region" description="Helical" evidence="10">
    <location>
        <begin position="336"/>
        <end position="359"/>
    </location>
</feature>
<dbReference type="SUPFAM" id="SSF52833">
    <property type="entry name" value="Thioredoxin-like"/>
    <property type="match status" value="1"/>
</dbReference>
<keyword evidence="8" id="KW-1015">Disulfide bond</keyword>
<dbReference type="InterPro" id="IPR012932">
    <property type="entry name" value="VKOR"/>
</dbReference>
<evidence type="ECO:0000256" key="2">
    <source>
        <dbReference type="ARBA" id="ARBA00006214"/>
    </source>
</evidence>
<organism evidence="12 13">
    <name type="scientific">Filimonas lacunae</name>
    <dbReference type="NCBI Taxonomy" id="477680"/>
    <lineage>
        <taxon>Bacteria</taxon>
        <taxon>Pseudomonadati</taxon>
        <taxon>Bacteroidota</taxon>
        <taxon>Chitinophagia</taxon>
        <taxon>Chitinophagales</taxon>
        <taxon>Chitinophagaceae</taxon>
        <taxon>Filimonas</taxon>
    </lineage>
</organism>
<dbReference type="Pfam" id="PF07884">
    <property type="entry name" value="VKOR"/>
    <property type="match status" value="1"/>
</dbReference>
<dbReference type="GO" id="GO:0016020">
    <property type="term" value="C:membrane"/>
    <property type="evidence" value="ECO:0007669"/>
    <property type="project" value="UniProtKB-SubCell"/>
</dbReference>
<dbReference type="Gene3D" id="3.40.30.10">
    <property type="entry name" value="Glutaredoxin"/>
    <property type="match status" value="1"/>
</dbReference>
<keyword evidence="6" id="KW-0560">Oxidoreductase</keyword>
<proteinExistence type="inferred from homology"/>
<keyword evidence="7 10" id="KW-0472">Membrane</keyword>
<keyword evidence="3 10" id="KW-0812">Transmembrane</keyword>
<dbReference type="RefSeq" id="WP_076381708.1">
    <property type="nucleotide sequence ID" value="NZ_AP017422.1"/>
</dbReference>
<feature type="transmembrane region" description="Helical" evidence="10">
    <location>
        <begin position="152"/>
        <end position="175"/>
    </location>
</feature>
<evidence type="ECO:0000313" key="13">
    <source>
        <dbReference type="Proteomes" id="UP000186917"/>
    </source>
</evidence>
<dbReference type="Gene3D" id="1.20.1440.130">
    <property type="entry name" value="VKOR domain"/>
    <property type="match status" value="1"/>
</dbReference>
<feature type="transmembrane region" description="Helical" evidence="10">
    <location>
        <begin position="181"/>
        <end position="203"/>
    </location>
</feature>